<evidence type="ECO:0000313" key="2">
    <source>
        <dbReference type="EMBL" id="MDT0606044.1"/>
    </source>
</evidence>
<dbReference type="InterPro" id="IPR045444">
    <property type="entry name" value="DUF6503"/>
</dbReference>
<sequence length="235" mass="27199">MSRIICFISILFSLASNAQEISGVELLEKTIAYHDSNNQWGTFQGTFKVVMQTPNASERLSSIAIDLPRELFTLEVKKDDNSYAYVIDKDSCQISLNGEIDPSKEAIKEFRLTCERGNMFKNYYTYLYGLPMKLKDTGTQIDPKVLKKSFKGKDYLVLKATYDVEVGGDTWYFYFDPNTYAMEVYQFYHDEAKNDGEYILLKGMEEINGIKMPQTRAWYYNKDDKYLGTDILSKD</sequence>
<reference evidence="2 3" key="1">
    <citation type="submission" date="2023-09" db="EMBL/GenBank/DDBJ databases">
        <authorList>
            <person name="Rey-Velasco X."/>
        </authorList>
    </citation>
    <scope>NUCLEOTIDE SEQUENCE [LARGE SCALE GENOMIC DNA]</scope>
    <source>
        <strain evidence="2 3">F388</strain>
    </source>
</reference>
<comment type="caution">
    <text evidence="2">The sequence shown here is derived from an EMBL/GenBank/DDBJ whole genome shotgun (WGS) entry which is preliminary data.</text>
</comment>
<dbReference type="RefSeq" id="WP_311349606.1">
    <property type="nucleotide sequence ID" value="NZ_JAVRHR010000001.1"/>
</dbReference>
<accession>A0ABU3A7X5</accession>
<dbReference type="Pfam" id="PF20113">
    <property type="entry name" value="DUF6503"/>
    <property type="match status" value="1"/>
</dbReference>
<name>A0ABU3A7X5_9FLAO</name>
<feature type="signal peptide" evidence="1">
    <location>
        <begin position="1"/>
        <end position="18"/>
    </location>
</feature>
<feature type="chain" id="PRO_5046235938" evidence="1">
    <location>
        <begin position="19"/>
        <end position="235"/>
    </location>
</feature>
<protein>
    <submittedName>
        <fullName evidence="2">DUF6503 family protein</fullName>
    </submittedName>
</protein>
<keyword evidence="1" id="KW-0732">Signal</keyword>
<proteinExistence type="predicted"/>
<keyword evidence="3" id="KW-1185">Reference proteome</keyword>
<gene>
    <name evidence="2" type="ORF">RM706_03340</name>
</gene>
<evidence type="ECO:0000256" key="1">
    <source>
        <dbReference type="SAM" id="SignalP"/>
    </source>
</evidence>
<evidence type="ECO:0000313" key="3">
    <source>
        <dbReference type="Proteomes" id="UP001255246"/>
    </source>
</evidence>
<dbReference type="Proteomes" id="UP001255246">
    <property type="component" value="Unassembled WGS sequence"/>
</dbReference>
<dbReference type="EMBL" id="JAVRHR010000001">
    <property type="protein sequence ID" value="MDT0606044.1"/>
    <property type="molecule type" value="Genomic_DNA"/>
</dbReference>
<organism evidence="2 3">
    <name type="scientific">Croceitalea rosinachiae</name>
    <dbReference type="NCBI Taxonomy" id="3075596"/>
    <lineage>
        <taxon>Bacteria</taxon>
        <taxon>Pseudomonadati</taxon>
        <taxon>Bacteroidota</taxon>
        <taxon>Flavobacteriia</taxon>
        <taxon>Flavobacteriales</taxon>
        <taxon>Flavobacteriaceae</taxon>
        <taxon>Croceitalea</taxon>
    </lineage>
</organism>